<dbReference type="Gene3D" id="1.10.1070.11">
    <property type="entry name" value="Phosphatidylinositol 3-/4-kinase, catalytic domain"/>
    <property type="match status" value="1"/>
</dbReference>
<evidence type="ECO:0000256" key="4">
    <source>
        <dbReference type="ARBA" id="ARBA00022679"/>
    </source>
</evidence>
<organism evidence="16 17">
    <name type="scientific">Anabas testudineus</name>
    <name type="common">Climbing perch</name>
    <name type="synonym">Anthias testudineus</name>
    <dbReference type="NCBI Taxonomy" id="64144"/>
    <lineage>
        <taxon>Eukaryota</taxon>
        <taxon>Metazoa</taxon>
        <taxon>Chordata</taxon>
        <taxon>Craniata</taxon>
        <taxon>Vertebrata</taxon>
        <taxon>Euteleostomi</taxon>
        <taxon>Actinopterygii</taxon>
        <taxon>Neopterygii</taxon>
        <taxon>Teleostei</taxon>
        <taxon>Neoteleostei</taxon>
        <taxon>Acanthomorphata</taxon>
        <taxon>Anabantaria</taxon>
        <taxon>Anabantiformes</taxon>
        <taxon>Anabantoidei</taxon>
        <taxon>Anabantidae</taxon>
        <taxon>Anabas</taxon>
    </lineage>
</organism>
<dbReference type="Ensembl" id="ENSATET00000053102.2">
    <property type="protein sequence ID" value="ENSATEP00000066608.1"/>
    <property type="gene ID" value="ENSATEG00000007240.3"/>
</dbReference>
<dbReference type="Gene3D" id="1.25.10.10">
    <property type="entry name" value="Leucine-rich Repeat Variant"/>
    <property type="match status" value="1"/>
</dbReference>
<dbReference type="InterPro" id="IPR014009">
    <property type="entry name" value="PIK_FAT"/>
</dbReference>
<dbReference type="GO" id="GO:0006281">
    <property type="term" value="P:DNA repair"/>
    <property type="evidence" value="ECO:0007669"/>
    <property type="project" value="UniProtKB-KW"/>
</dbReference>
<dbReference type="GeneTree" id="ENSGT00940000154776"/>
<dbReference type="GO" id="GO:0004674">
    <property type="term" value="F:protein serine/threonine kinase activity"/>
    <property type="evidence" value="ECO:0007669"/>
    <property type="project" value="UniProtKB-KW"/>
</dbReference>
<keyword evidence="7" id="KW-0067">ATP-binding</keyword>
<evidence type="ECO:0000256" key="1">
    <source>
        <dbReference type="ARBA" id="ARBA00011031"/>
    </source>
</evidence>
<keyword evidence="17" id="KW-1185">Reference proteome</keyword>
<evidence type="ECO:0000256" key="12">
    <source>
        <dbReference type="SAM" id="MobiDB-lite"/>
    </source>
</evidence>
<feature type="domain" description="FATC" evidence="15">
    <location>
        <begin position="3509"/>
        <end position="3541"/>
    </location>
</feature>
<dbReference type="SUPFAM" id="SSF48371">
    <property type="entry name" value="ARM repeat"/>
    <property type="match status" value="2"/>
</dbReference>
<reference evidence="16" key="1">
    <citation type="submission" date="2021-04" db="EMBL/GenBank/DDBJ databases">
        <authorList>
            <consortium name="Wellcome Sanger Institute Data Sharing"/>
        </authorList>
    </citation>
    <scope>NUCLEOTIDE SEQUENCE [LARGE SCALE GENOMIC DNA]</scope>
</reference>
<dbReference type="PROSITE" id="PS50290">
    <property type="entry name" value="PI3_4_KINASE_3"/>
    <property type="match status" value="1"/>
</dbReference>
<feature type="compositionally biased region" description="Polar residues" evidence="12">
    <location>
        <begin position="3449"/>
        <end position="3465"/>
    </location>
</feature>
<keyword evidence="3" id="KW-0723">Serine/threonine-protein kinase</keyword>
<dbReference type="Proteomes" id="UP000265040">
    <property type="component" value="Chromosome 8"/>
</dbReference>
<dbReference type="Pfam" id="PF15785">
    <property type="entry name" value="SMG1"/>
    <property type="match status" value="2"/>
</dbReference>
<feature type="region of interest" description="Disordered" evidence="12">
    <location>
        <begin position="3431"/>
        <end position="3481"/>
    </location>
</feature>
<dbReference type="GO" id="GO:0000184">
    <property type="term" value="P:nuclear-transcribed mRNA catabolic process, nonsense-mediated decay"/>
    <property type="evidence" value="ECO:0007669"/>
    <property type="project" value="UniProtKB-KW"/>
</dbReference>
<dbReference type="InterPro" id="IPR018936">
    <property type="entry name" value="PI3/4_kinase_CS"/>
</dbReference>
<dbReference type="CDD" id="cd05170">
    <property type="entry name" value="PIKKc_SMG1"/>
    <property type="match status" value="1"/>
</dbReference>
<reference evidence="16" key="2">
    <citation type="submission" date="2025-08" db="UniProtKB">
        <authorList>
            <consortium name="Ensembl"/>
        </authorList>
    </citation>
    <scope>IDENTIFICATION</scope>
</reference>
<name>A0A7N6BQS8_ANATE</name>
<dbReference type="Pfam" id="PF00454">
    <property type="entry name" value="PI3_PI4_kinase"/>
    <property type="match status" value="1"/>
</dbReference>
<sequence>MSDSHSGNIRLEKLALLTSQNVCDTTLGWKSLGQELRPNDVTTNLTTFQHGNRALASRDMRKSQDRGVAHSEESRLANLLRRVSREDDRDRRLATLKQLKEFITHGESKATLVKQLDTILSTLNDILNESSKLLWELRQDAAACLGVLCTVLSYEAERIFKWLFLKFTTSVRDEVKLLYLVAAQRALEAAGERKAFSHVMQLVMSNLQSILENVDTPELLCQSVKCILQVARCYPHVFSTNFRDTVDILVGWHIDHTQKQSLTQQVSGWLQSLEQFWVADLTFSTTLLGQFLEDMEAYAEDLSHVVSGEVLDEDIPPPSVSLPKLAALLRVFSTVVRSIGERFSPFRGPPITEVYVTDVLNRVLVCVTTAKQVQFSEAVLTAGNECVGVLLASVEPCGQLMEAVLAYGLDQLDCCQACGTDYNLAVLSLLTLIVDRINTKLPAFFVEKLLAPDSQLLKLRFHREKEVTSAVHGVYQALLSLKNIPTLEAAYKMVLGEMACALSSLTLTLEPGGTLVSNDLCPTIQHPVFSSLTLPLEKAQFTLIFNLSTLTTIGNTKNSLIGMWALSPTVFALLSHNLMLVHSELAVYYPAVQYAVLYTLYSHCTRHDHFISSSLSSSSPSLFDGAVISTVTTATKKHFSTLLSLLGGLLAKEHLYPEARRLLLTWAQEISVLMKKSDTYSPLFSLPSFSKFCRGLLANGEPSMCVDVCRVHLVHSSVRVRQAYGKLLRTIPLDVALSSHSHPEMREMSLAIRHHMSRAPSSTFHPQDFSDLISFILYGVLHRGGYLKDPWLERLYYSCQRLEKRDGRGGVDGSRPGAVPRALLKTEVVLWQWAVWEAAQFTVLSKLRTPLGRAQDTFQTIEGMIRNLAAHSLNPDQDVGAWAGSGGDGDGHHSNQLRLALLLQYLENLEKLMYNAYEGCANALTAPPKGIRTFFYTNRQTCQDWLTRIRLALMRVGLLSGQPAVTIRHGFDLLTEIKNSNTQGPELEVPLMLLVEALCELHCPEAIQGLAAWSLCTTGRSLGWISSVALQAEGRFEKAHLEYQDQLSAVTGMDCSIKNSECCLLKLSSNISSPKHTSNGDNRKTVLLKSSECSPEVINFLANKASQCYVALCDWSSVKQWQATVHALKQNSTNPVSINLRTDFNYIQALSRFEDGDLAQCGTQLELLPGEDYSSLSSGKDKLDLKRLLPSMSPDPTELQRAIEVQLLRSAVSAMAKANQQSEQRTTPNPDTLVRCLKQTGRICLGPLRLSTLTLSDALPTLPTLQLHCAAALENTFGGQEDSVIPLCSDALSSCKQQDIQPFLQALRYTMFQRQLLHKLKGKISYSSTIDGHLMELCLTAVKFARKKGNIALASRLLSQCSDGTQEEKQQDELSEAFRHLTLEGTLGEKWGPELQIEKAKVLRAAGQSMTAMEMLSRAALSYCHVGKNEGAACRSLLTLCKWLLADWKDMTPQLKQASVNSSSTLGSLSPLSRHVAALLELPLEDQGIPHITTEASVSVGVGEPEFVLGQLYQLSTSLAPEVAKSWAALASWAYRWGRKVVDNASQGEGLPLLPGEKREIEELLPATTSEEDKETIFSILGQAMCRPTGIQDEDMALQQEDDEDDMVDVIWRQLLSSCSWLGEAGQPVTDGLIRVWRQVVDRIFGLYRVSCQAYFTFLKLNAGQVPIDEDDPKLLLSCHNSKQSNDDVIVMATLRLLRLLVKHAGELREGLELGLASTPTAPWRGIIPQLFSRLNHPEAYIRQSICSLLCRVAQDSPHLILYPAIVGSLSLGGESQNAGSKLPSALPTFLGSMQGEGLGGEEEEQPESGGAPEELANFCSSQDQAMMQDCYSKIVEKLSLANPTMVLQVQQLVGELRRVTLLWDELWLGVLQQQHMHVLRRIQQLEDEVKRVQSNNTLRRDEKIAIMREKHSALMRPMVFALDHVCSITSAPADTPHETWFQQTYGNAITSALERLRNPTNPANPASSWLPFKQIMISLQQRAQKRASYLLHLDEISPRLASMTTTEMALPGEVSATDAVTIQSVGNTITILPTKTKPKKLFFLGSDGRNYPYLFKGLEDLHLDERIMQFLSIVNTMFTKINQQEQPHFHARHYSVTPLGTRSGLIQWVDGATPLFGLYKRWQQRDAVLQAQKAQDSFQQQPVPPVPRPSELYYSRIGPALKAVGLSLDVTRRDWPLSVMKEVLKELMEATPSNLLAKELWCSCTTPSEWWRVTQSYARSTAVMSMVGYIIGLGDRHLDNVLIDMTTGEVVHIDYNVCFEKGKSLRVPEKVPFRMTHNIETALGVTGVEGIFRLSCEQVVQMMRRGRETLLTLLEAFVYDPLVDWTAGGEVGFAGAVYGGGGQQADSKQSKREMERDITRSLFSSRVAEIKVNWFKNRDEMLAVLPQVEEAVEEYLVLQELLCQGEKLQAKLQEEMAFLEGAENHPDHLILTLEQRYSEHTQLQSRQRTVQEAIQSKLSDLDQWISQYQAAFSNLEATQLASLLQDISSPIDLGPPSYVPATAFLQNAGQAHLISQCESLEAEVSALLQQRRGALRGCLEQLHSYATVALLYPRATLLLHRAHQWKAWLEDLLRDMTVEHCQHIYRQYEVLFAPQPPPASCQFLSSVELTLQHQVADANERVVHQAERLKAEGTTAAACEEQLQEIEHCITVFLRENGEPGSLSLAGIITSALSTLCRRNLVMEGAAASAGEQLVDLTSRDGAWFLEELCSMIGNVSALATLLQPCLLLPHDLELPAPSAISEAVYLSSAVYTCLQELNSNFRQIIFPEALRCMIKGEPTLESMLAELEQLVEQSSDGLGLRGLADSLQATTALDHDGHNHSLHITRLLRAQYSELIQPRSINGSGQDTPKMSAGQMLLVAFDGMFTQLETAFGQLTEKLSSLEVPSAWRKVDVLREARATQLHFFDSLTQRQLMEEVFFLRRLQTIRDFFRLCSSFAQALSGKSSSSTAGSGVTVVSEEQMTRPIKAFTAEFVRQMLMGLPSQALGLALCSTFSTLGLDVVAQVEAKDFGAESKVSLDELCKKAVEQSLASGSVSQLLLNRATVLASSYDTAWKKVDLLRRLNINLDAAKASLQRSQLHIAMFQWQHEDVLSPNNQPLSVSIPPRSVILSNMKKKLYKLSQDEAAIIAVQEKLASLEASIEQRLKWAGGANPALAPVLQDFEMTIRERRAVVTRENQRTNQVTFLCSTILNFEGLRTRSPEALNMDAALFELLKRCQQTCSYAAQFSSTVSSLELQLLHRLVGLTSFTSSPDWLSCAQRQLEEELSAERRTQEEREQQLESCGETLQLLVDSIKTILSNHNRQLADVKHLLRAMAKDEEAALADGEEVAYEGSVRHFLLEYKAWQDNIQLVLFTVVQTSGQPRSQEQLELLEEIPATLKELHSQSQSVYNGLVGFASPLVTDRDSECASPVSAAQTSFAAAVKCSGVKTQPDSMSQNARKALPRNLGTPTDTPPSTLMNSKGLNPSPKRAVRDPKTGRAVQERNSYAVSVWKRVKAKLEGRDIDPNRRISVTEQVDFVIREATNLDNLAQLYEGWTAWV</sequence>
<dbReference type="InterPro" id="IPR000403">
    <property type="entry name" value="PI3/4_kinase_cat_dom"/>
</dbReference>
<evidence type="ECO:0000256" key="3">
    <source>
        <dbReference type="ARBA" id="ARBA00022527"/>
    </source>
</evidence>
<dbReference type="FunFam" id="1.10.1070.11:FF:000008">
    <property type="entry name" value="serine/threonine-protein kinase SMG1 isoform X2"/>
    <property type="match status" value="1"/>
</dbReference>
<dbReference type="InterPro" id="IPR039414">
    <property type="entry name" value="SMG1_PIKKc"/>
</dbReference>
<evidence type="ECO:0000256" key="7">
    <source>
        <dbReference type="ARBA" id="ARBA00022840"/>
    </source>
</evidence>
<evidence type="ECO:0000256" key="5">
    <source>
        <dbReference type="ARBA" id="ARBA00022741"/>
    </source>
</evidence>
<feature type="region of interest" description="Disordered" evidence="12">
    <location>
        <begin position="1794"/>
        <end position="1815"/>
    </location>
</feature>
<evidence type="ECO:0000256" key="2">
    <source>
        <dbReference type="ARBA" id="ARBA00012513"/>
    </source>
</evidence>
<dbReference type="PROSITE" id="PS51190">
    <property type="entry name" value="FATC"/>
    <property type="match status" value="1"/>
</dbReference>
<dbReference type="SMART" id="SM01345">
    <property type="entry name" value="Rapamycin_bind"/>
    <property type="match status" value="1"/>
</dbReference>
<comment type="similarity">
    <text evidence="1">Belongs to the PI3/PI4-kinase family.</text>
</comment>
<proteinExistence type="inferred from homology"/>
<keyword evidence="11" id="KW-0175">Coiled coil</keyword>
<comment type="catalytic activity">
    <reaction evidence="9">
        <text>L-threonyl-[protein] + ATP = O-phospho-L-threonyl-[protein] + ADP + H(+)</text>
        <dbReference type="Rhea" id="RHEA:46608"/>
        <dbReference type="Rhea" id="RHEA-COMP:11060"/>
        <dbReference type="Rhea" id="RHEA-COMP:11605"/>
        <dbReference type="ChEBI" id="CHEBI:15378"/>
        <dbReference type="ChEBI" id="CHEBI:30013"/>
        <dbReference type="ChEBI" id="CHEBI:30616"/>
        <dbReference type="ChEBI" id="CHEBI:61977"/>
        <dbReference type="ChEBI" id="CHEBI:456216"/>
        <dbReference type="EC" id="2.7.11.1"/>
    </reaction>
</comment>
<accession>A0A7N6BQS8</accession>
<dbReference type="Gene3D" id="3.30.1010.10">
    <property type="entry name" value="Phosphatidylinositol 3-kinase Catalytic Subunit, Chain A, domain 4"/>
    <property type="match status" value="1"/>
</dbReference>
<evidence type="ECO:0000256" key="8">
    <source>
        <dbReference type="ARBA" id="ARBA00023161"/>
    </source>
</evidence>
<dbReference type="SUPFAM" id="SSF56112">
    <property type="entry name" value="Protein kinase-like (PK-like)"/>
    <property type="match status" value="1"/>
</dbReference>
<keyword evidence="8" id="KW-0866">Nonsense-mediated mRNA decay</keyword>
<gene>
    <name evidence="16" type="primary">SMG1</name>
</gene>
<dbReference type="InterPro" id="IPR003152">
    <property type="entry name" value="FATC_dom"/>
</dbReference>
<keyword evidence="5" id="KW-0547">Nucleotide-binding</keyword>
<evidence type="ECO:0000256" key="10">
    <source>
        <dbReference type="ARBA" id="ARBA00048679"/>
    </source>
</evidence>
<feature type="compositionally biased region" description="Polar residues" evidence="12">
    <location>
        <begin position="3431"/>
        <end position="3440"/>
    </location>
</feature>
<feature type="domain" description="PI3K/PI4K catalytic" evidence="13">
    <location>
        <begin position="2026"/>
        <end position="2364"/>
    </location>
</feature>
<dbReference type="Pfam" id="PF02260">
    <property type="entry name" value="FATC"/>
    <property type="match status" value="1"/>
</dbReference>
<dbReference type="InterPro" id="IPR016024">
    <property type="entry name" value="ARM-type_fold"/>
</dbReference>
<dbReference type="GO" id="GO:0005634">
    <property type="term" value="C:nucleus"/>
    <property type="evidence" value="ECO:0007669"/>
    <property type="project" value="UniProtKB-SubCell"/>
</dbReference>
<evidence type="ECO:0000259" key="15">
    <source>
        <dbReference type="PROSITE" id="PS51190"/>
    </source>
</evidence>
<dbReference type="GO" id="GO:0005694">
    <property type="term" value="C:chromosome"/>
    <property type="evidence" value="ECO:0007669"/>
    <property type="project" value="TreeGrafter"/>
</dbReference>
<evidence type="ECO:0000259" key="14">
    <source>
        <dbReference type="PROSITE" id="PS51189"/>
    </source>
</evidence>
<dbReference type="InterPro" id="IPR031559">
    <property type="entry name" value="SMG1"/>
</dbReference>
<dbReference type="InterPro" id="IPR011989">
    <property type="entry name" value="ARM-like"/>
</dbReference>
<dbReference type="PROSITE" id="PS51189">
    <property type="entry name" value="FAT"/>
    <property type="match status" value="1"/>
</dbReference>
<dbReference type="SMART" id="SM01343">
    <property type="entry name" value="FATC"/>
    <property type="match status" value="1"/>
</dbReference>
<evidence type="ECO:0000256" key="11">
    <source>
        <dbReference type="SAM" id="Coils"/>
    </source>
</evidence>
<dbReference type="EC" id="2.7.11.1" evidence="2"/>
<evidence type="ECO:0000256" key="6">
    <source>
        <dbReference type="ARBA" id="ARBA00022777"/>
    </source>
</evidence>
<dbReference type="InterPro" id="IPR036940">
    <property type="entry name" value="PI3/4_kinase_cat_sf"/>
</dbReference>
<dbReference type="GO" id="GO:0000723">
    <property type="term" value="P:telomere maintenance"/>
    <property type="evidence" value="ECO:0007669"/>
    <property type="project" value="TreeGrafter"/>
</dbReference>
<keyword evidence="4" id="KW-0808">Transferase</keyword>
<evidence type="ECO:0000259" key="13">
    <source>
        <dbReference type="PROSITE" id="PS50290"/>
    </source>
</evidence>
<dbReference type="PROSITE" id="PS00916">
    <property type="entry name" value="PI3_4_KINASE_2"/>
    <property type="match status" value="1"/>
</dbReference>
<protein>
    <recommendedName>
        <fullName evidence="2">non-specific serine/threonine protein kinase</fullName>
        <ecNumber evidence="2">2.7.11.1</ecNumber>
    </recommendedName>
</protein>
<dbReference type="PANTHER" id="PTHR11139">
    <property type="entry name" value="ATAXIA TELANGIECTASIA MUTATED ATM -RELATED"/>
    <property type="match status" value="1"/>
</dbReference>
<comment type="catalytic activity">
    <reaction evidence="10">
        <text>L-seryl-[protein] + ATP = O-phospho-L-seryl-[protein] + ADP + H(+)</text>
        <dbReference type="Rhea" id="RHEA:17989"/>
        <dbReference type="Rhea" id="RHEA-COMP:9863"/>
        <dbReference type="Rhea" id="RHEA-COMP:11604"/>
        <dbReference type="ChEBI" id="CHEBI:15378"/>
        <dbReference type="ChEBI" id="CHEBI:29999"/>
        <dbReference type="ChEBI" id="CHEBI:30616"/>
        <dbReference type="ChEBI" id="CHEBI:83421"/>
        <dbReference type="ChEBI" id="CHEBI:456216"/>
        <dbReference type="EC" id="2.7.11.1"/>
    </reaction>
</comment>
<keyword evidence="6" id="KW-0418">Kinase</keyword>
<evidence type="ECO:0000313" key="16">
    <source>
        <dbReference type="Ensembl" id="ENSATEP00000066608.1"/>
    </source>
</evidence>
<evidence type="ECO:0000313" key="17">
    <source>
        <dbReference type="Proteomes" id="UP000265040"/>
    </source>
</evidence>
<feature type="coiled-coil region" evidence="11">
    <location>
        <begin position="1869"/>
        <end position="1903"/>
    </location>
</feature>
<dbReference type="GO" id="GO:0005524">
    <property type="term" value="F:ATP binding"/>
    <property type="evidence" value="ECO:0007669"/>
    <property type="project" value="UniProtKB-KW"/>
</dbReference>
<dbReference type="InterPro" id="IPR050517">
    <property type="entry name" value="DDR_Repair_Kinase"/>
</dbReference>
<feature type="domain" description="FAT" evidence="14">
    <location>
        <begin position="1405"/>
        <end position="1771"/>
    </location>
</feature>
<dbReference type="InterPro" id="IPR035175">
    <property type="entry name" value="SMG1_N"/>
</dbReference>
<dbReference type="FunFam" id="3.30.1010.10:FF:000010">
    <property type="entry name" value="serine/threonine-protein kinase SMG1 isoform X1"/>
    <property type="match status" value="1"/>
</dbReference>
<dbReference type="Pfam" id="PF17229">
    <property type="entry name" value="SMG1_N"/>
    <property type="match status" value="1"/>
</dbReference>
<dbReference type="InterPro" id="IPR011009">
    <property type="entry name" value="Kinase-like_dom_sf"/>
</dbReference>
<dbReference type="PANTHER" id="PTHR11139:SF71">
    <property type="entry name" value="SERINE_THREONINE-PROTEIN KINASE SMG1"/>
    <property type="match status" value="1"/>
</dbReference>
<dbReference type="SMART" id="SM00146">
    <property type="entry name" value="PI3Kc"/>
    <property type="match status" value="1"/>
</dbReference>
<reference evidence="16" key="3">
    <citation type="submission" date="2025-09" db="UniProtKB">
        <authorList>
            <consortium name="Ensembl"/>
        </authorList>
    </citation>
    <scope>IDENTIFICATION</scope>
</reference>
<evidence type="ECO:0000256" key="9">
    <source>
        <dbReference type="ARBA" id="ARBA00047899"/>
    </source>
</evidence>
<dbReference type="GO" id="GO:0000077">
    <property type="term" value="P:DNA damage checkpoint signaling"/>
    <property type="evidence" value="ECO:0007669"/>
    <property type="project" value="TreeGrafter"/>
</dbReference>